<dbReference type="SUPFAM" id="SSF53474">
    <property type="entry name" value="alpha/beta-Hydrolases"/>
    <property type="match status" value="1"/>
</dbReference>
<sequence length="338" mass="36078">MWQSDSVPRFDLPLEELREYRPALTAPADFDGFWATTLDEAAARATPTVLTRADGPLAGFEVSDVTFSGFAGQPVKAWFITPASPSRDEVQRPCVVQFIGYGGGRGLPVENIAWAAAGHALLVMDTRGQGSVWGTGGDTPDDAPSGPAAPGFVTRGIDDPSTYYYRRVFTDAVRAVAVARELPGVDAARVAVQGGSQGGGIALAVAGLSGAGLAAHPLTAVMADVPFLSHFERAVGMTSTDPYNEVVRYLSVHRTRTERVFETLAYFDGMNFAARATAPAYFSVALLDPICPPSTVFASYNHYSGPKQIEVYPFDEHVGGGPLQWWRQAEWFAGLLAG</sequence>
<reference evidence="3" key="1">
    <citation type="journal article" date="2019" name="Int. J. Syst. Evol. Microbiol.">
        <title>The Global Catalogue of Microorganisms (GCM) 10K type strain sequencing project: providing services to taxonomists for standard genome sequencing and annotation.</title>
        <authorList>
            <consortium name="The Broad Institute Genomics Platform"/>
            <consortium name="The Broad Institute Genome Sequencing Center for Infectious Disease"/>
            <person name="Wu L."/>
            <person name="Ma J."/>
        </authorList>
    </citation>
    <scope>NUCLEOTIDE SEQUENCE [LARGE SCALE GENOMIC DNA]</scope>
    <source>
        <strain evidence="3">JCM 16117</strain>
    </source>
</reference>
<evidence type="ECO:0000313" key="3">
    <source>
        <dbReference type="Proteomes" id="UP001500929"/>
    </source>
</evidence>
<accession>A0ABP5Q2J7</accession>
<dbReference type="Gene3D" id="3.40.50.1820">
    <property type="entry name" value="alpha/beta hydrolase"/>
    <property type="match status" value="1"/>
</dbReference>
<keyword evidence="3" id="KW-1185">Reference proteome</keyword>
<dbReference type="EMBL" id="BAAAQY010000001">
    <property type="protein sequence ID" value="GAA2224225.1"/>
    <property type="molecule type" value="Genomic_DNA"/>
</dbReference>
<feature type="domain" description="Acetyl xylan esterase" evidence="1">
    <location>
        <begin position="9"/>
        <end position="332"/>
    </location>
</feature>
<organism evidence="2 3">
    <name type="scientific">Herbiconiux moechotypicola</name>
    <dbReference type="NCBI Taxonomy" id="637393"/>
    <lineage>
        <taxon>Bacteria</taxon>
        <taxon>Bacillati</taxon>
        <taxon>Actinomycetota</taxon>
        <taxon>Actinomycetes</taxon>
        <taxon>Micrococcales</taxon>
        <taxon>Microbacteriaceae</taxon>
        <taxon>Herbiconiux</taxon>
    </lineage>
</organism>
<dbReference type="Pfam" id="PF05448">
    <property type="entry name" value="AXE1"/>
    <property type="match status" value="1"/>
</dbReference>
<dbReference type="InterPro" id="IPR008391">
    <property type="entry name" value="AXE1_dom"/>
</dbReference>
<comment type="caution">
    <text evidence="2">The sequence shown here is derived from an EMBL/GenBank/DDBJ whole genome shotgun (WGS) entry which is preliminary data.</text>
</comment>
<dbReference type="InterPro" id="IPR039069">
    <property type="entry name" value="CE7"/>
</dbReference>
<dbReference type="InterPro" id="IPR029058">
    <property type="entry name" value="AB_hydrolase_fold"/>
</dbReference>
<evidence type="ECO:0000259" key="1">
    <source>
        <dbReference type="Pfam" id="PF05448"/>
    </source>
</evidence>
<gene>
    <name evidence="2" type="primary">axeA_1</name>
    <name evidence="2" type="ORF">GCM10009851_04500</name>
</gene>
<dbReference type="Proteomes" id="UP001500929">
    <property type="component" value="Unassembled WGS sequence"/>
</dbReference>
<proteinExistence type="predicted"/>
<name>A0ABP5Q2J7_9MICO</name>
<dbReference type="PANTHER" id="PTHR40111:SF1">
    <property type="entry name" value="CEPHALOSPORIN-C DEACETYLASE"/>
    <property type="match status" value="1"/>
</dbReference>
<protein>
    <submittedName>
        <fullName evidence="2">Cephalosporin-C deacetylase</fullName>
    </submittedName>
</protein>
<dbReference type="PANTHER" id="PTHR40111">
    <property type="entry name" value="CEPHALOSPORIN-C DEACETYLASE"/>
    <property type="match status" value="1"/>
</dbReference>
<evidence type="ECO:0000313" key="2">
    <source>
        <dbReference type="EMBL" id="GAA2224225.1"/>
    </source>
</evidence>